<dbReference type="Gene3D" id="3.40.1590.10">
    <property type="entry name" value="NMB0488-like"/>
    <property type="match status" value="1"/>
</dbReference>
<dbReference type="OrthoDB" id="8480835at2"/>
<sequence>MWPPDPVFSKAERYVRCYRNWQAEAMRRYGYKTKRAFHKNMDWCITKRSEGKITIQPHKRDAKPEYWEDLPSEKDVVIAETNDAAVVGAALRLALERCE</sequence>
<name>A0A6B8KCU1_9HYPH</name>
<proteinExistence type="predicted"/>
<dbReference type="SUPFAM" id="SSF160207">
    <property type="entry name" value="NMB0488-like"/>
    <property type="match status" value="1"/>
</dbReference>
<protein>
    <submittedName>
        <fullName evidence="1">DUF1436 family protein</fullName>
    </submittedName>
</protein>
<dbReference type="Proteomes" id="UP000309061">
    <property type="component" value="Chromosome"/>
</dbReference>
<evidence type="ECO:0000313" key="2">
    <source>
        <dbReference type="Proteomes" id="UP000309061"/>
    </source>
</evidence>
<dbReference type="Pfam" id="PF07262">
    <property type="entry name" value="CdiI"/>
    <property type="match status" value="1"/>
</dbReference>
<organism evidence="1 2">
    <name type="scientific">Methylocystis heyeri</name>
    <dbReference type="NCBI Taxonomy" id="391905"/>
    <lineage>
        <taxon>Bacteria</taxon>
        <taxon>Pseudomonadati</taxon>
        <taxon>Pseudomonadota</taxon>
        <taxon>Alphaproteobacteria</taxon>
        <taxon>Hyphomicrobiales</taxon>
        <taxon>Methylocystaceae</taxon>
        <taxon>Methylocystis</taxon>
    </lineage>
</organism>
<dbReference type="KEGG" id="mhey:H2LOC_011305"/>
<evidence type="ECO:0000313" key="1">
    <source>
        <dbReference type="EMBL" id="QGM46234.1"/>
    </source>
</evidence>
<keyword evidence="2" id="KW-1185">Reference proteome</keyword>
<gene>
    <name evidence="1" type="ORF">H2LOC_011305</name>
</gene>
<dbReference type="InterPro" id="IPR037891">
    <property type="entry name" value="Cdil-like_sf"/>
</dbReference>
<dbReference type="EMBL" id="CP046052">
    <property type="protein sequence ID" value="QGM46234.1"/>
    <property type="molecule type" value="Genomic_DNA"/>
</dbReference>
<reference evidence="1 2" key="1">
    <citation type="submission" date="2019-11" db="EMBL/GenBank/DDBJ databases">
        <title>The genome sequence of Methylocystis heyeri.</title>
        <authorList>
            <person name="Oshkin I.Y."/>
            <person name="Miroshnikov K."/>
            <person name="Dedysh S.N."/>
        </authorList>
    </citation>
    <scope>NUCLEOTIDE SEQUENCE [LARGE SCALE GENOMIC DNA]</scope>
    <source>
        <strain evidence="1 2">H2</strain>
    </source>
</reference>
<dbReference type="AlphaFoldDB" id="A0A6B8KCU1"/>
<accession>A0A6B8KCU1</accession>
<dbReference type="InterPro" id="IPR009888">
    <property type="entry name" value="CdiI_Proteobact"/>
</dbReference>